<comment type="caution">
    <text evidence="3">Lacks conserved residue(s) required for the propagation of feature annotation.</text>
</comment>
<dbReference type="CDD" id="cd00051">
    <property type="entry name" value="EFh"/>
    <property type="match status" value="1"/>
</dbReference>
<dbReference type="Gene3D" id="1.10.238.10">
    <property type="entry name" value="EF-hand"/>
    <property type="match status" value="1"/>
</dbReference>
<feature type="region of interest" description="Disordered" evidence="4">
    <location>
        <begin position="322"/>
        <end position="394"/>
    </location>
</feature>
<dbReference type="InterPro" id="IPR016035">
    <property type="entry name" value="Acyl_Trfase/lysoPLipase"/>
</dbReference>
<evidence type="ECO:0000259" key="5">
    <source>
        <dbReference type="PROSITE" id="PS50222"/>
    </source>
</evidence>
<evidence type="ECO:0008006" key="8">
    <source>
        <dbReference type="Google" id="ProtNLM"/>
    </source>
</evidence>
<proteinExistence type="predicted"/>
<evidence type="ECO:0000256" key="3">
    <source>
        <dbReference type="PROSITE-ProRule" id="PRU01161"/>
    </source>
</evidence>
<dbReference type="Pfam" id="PF13499">
    <property type="entry name" value="EF-hand_7"/>
    <property type="match status" value="1"/>
</dbReference>
<organism>
    <name type="scientific">Branchiostoma floridae</name>
    <name type="common">Florida lancelet</name>
    <name type="synonym">Amphioxus</name>
    <dbReference type="NCBI Taxonomy" id="7739"/>
    <lineage>
        <taxon>Eukaryota</taxon>
        <taxon>Metazoa</taxon>
        <taxon>Chordata</taxon>
        <taxon>Cephalochordata</taxon>
        <taxon>Leptocardii</taxon>
        <taxon>Amphioxiformes</taxon>
        <taxon>Branchiostomatidae</taxon>
        <taxon>Branchiostoma</taxon>
    </lineage>
</organism>
<name>C3ZJ45_BRAFL</name>
<accession>C3ZJ45</accession>
<feature type="short sequence motif" description="DGA/G" evidence="3">
    <location>
        <begin position="45"/>
        <end position="47"/>
    </location>
</feature>
<dbReference type="PANTHER" id="PTHR46394">
    <property type="entry name" value="ANNEXIN"/>
    <property type="match status" value="1"/>
</dbReference>
<evidence type="ECO:0000259" key="6">
    <source>
        <dbReference type="PROSITE" id="PS51635"/>
    </source>
</evidence>
<dbReference type="EMBL" id="GG666631">
    <property type="protein sequence ID" value="EEN47474.1"/>
    <property type="molecule type" value="Genomic_DNA"/>
</dbReference>
<feature type="domain" description="EF-hand" evidence="5">
    <location>
        <begin position="197"/>
        <end position="232"/>
    </location>
</feature>
<dbReference type="SMART" id="SM00054">
    <property type="entry name" value="EFh"/>
    <property type="match status" value="2"/>
</dbReference>
<dbReference type="PROSITE" id="PS50222">
    <property type="entry name" value="EF_HAND_2"/>
    <property type="match status" value="2"/>
</dbReference>
<dbReference type="STRING" id="7739.C3ZJ45"/>
<feature type="domain" description="PNPLA" evidence="6">
    <location>
        <begin position="1"/>
        <end position="58"/>
    </location>
</feature>
<dbReference type="GO" id="GO:0006629">
    <property type="term" value="P:lipid metabolic process"/>
    <property type="evidence" value="ECO:0007669"/>
    <property type="project" value="UniProtKB-KW"/>
</dbReference>
<evidence type="ECO:0000313" key="7">
    <source>
        <dbReference type="EMBL" id="EEN47474.1"/>
    </source>
</evidence>
<dbReference type="PROSITE" id="PS51635">
    <property type="entry name" value="PNPLA"/>
    <property type="match status" value="1"/>
</dbReference>
<dbReference type="Pfam" id="PF01734">
    <property type="entry name" value="Patatin"/>
    <property type="match status" value="1"/>
</dbReference>
<evidence type="ECO:0000256" key="1">
    <source>
        <dbReference type="ARBA" id="ARBA00022837"/>
    </source>
</evidence>
<dbReference type="Gene3D" id="3.40.1090.10">
    <property type="entry name" value="Cytosolic phospholipase A2 catalytic domain"/>
    <property type="match status" value="1"/>
</dbReference>
<evidence type="ECO:0000256" key="4">
    <source>
        <dbReference type="SAM" id="MobiDB-lite"/>
    </source>
</evidence>
<dbReference type="InterPro" id="IPR002048">
    <property type="entry name" value="EF_hand_dom"/>
</dbReference>
<dbReference type="SUPFAM" id="SSF47473">
    <property type="entry name" value="EF-hand"/>
    <property type="match status" value="1"/>
</dbReference>
<sequence length="394" mass="44598">MEEYCHVKTTPDMPIRIAIRMSMSIPGFFQPVKYTKNGRECLFVDGGICCNYPIHSYDGWWLSMDSQNSFFNRMGEVGELLDVNEMSDRFDSYNNKTLGVMVYSNDDPEDMRSTLKAREGKKKTIRPDTVLAGTKDKAERDKIGAQEFRKRTKDMIGDFLNAVKTSDADGSGTINRKELEDAFLKEAENINDGETMPTGVSVAQLFDALDVNKDGEITYQEVVQFFENQGYSLMTKDIKEQGTSVNSLSEYHVSYQQLLNLLAKRVTLEPREFDRTVGINTDYVHATDLFLELADKEFALQQGVAGTKAFLKKYIKKWKLKPRPEETPAPPEEESDAIIIIPPEEEVAMETEQPAENHVDEGKEEEKPEEAKPEEAKPEEAKPEEAKPAEVSVA</sequence>
<dbReference type="PROSITE" id="PS00018">
    <property type="entry name" value="EF_HAND_1"/>
    <property type="match status" value="2"/>
</dbReference>
<dbReference type="InterPro" id="IPR011992">
    <property type="entry name" value="EF-hand-dom_pair"/>
</dbReference>
<keyword evidence="1" id="KW-0106">Calcium</keyword>
<reference evidence="7" key="1">
    <citation type="journal article" date="2008" name="Nature">
        <title>The amphioxus genome and the evolution of the chordate karyotype.</title>
        <authorList>
            <consortium name="US DOE Joint Genome Institute (JGI-PGF)"/>
            <person name="Putnam N.H."/>
            <person name="Butts T."/>
            <person name="Ferrier D.E.K."/>
            <person name="Furlong R.F."/>
            <person name="Hellsten U."/>
            <person name="Kawashima T."/>
            <person name="Robinson-Rechavi M."/>
            <person name="Shoguchi E."/>
            <person name="Terry A."/>
            <person name="Yu J.-K."/>
            <person name="Benito-Gutierrez E.L."/>
            <person name="Dubchak I."/>
            <person name="Garcia-Fernandez J."/>
            <person name="Gibson-Brown J.J."/>
            <person name="Grigoriev I.V."/>
            <person name="Horton A.C."/>
            <person name="de Jong P.J."/>
            <person name="Jurka J."/>
            <person name="Kapitonov V.V."/>
            <person name="Kohara Y."/>
            <person name="Kuroki Y."/>
            <person name="Lindquist E."/>
            <person name="Lucas S."/>
            <person name="Osoegawa K."/>
            <person name="Pennacchio L.A."/>
            <person name="Salamov A.A."/>
            <person name="Satou Y."/>
            <person name="Sauka-Spengler T."/>
            <person name="Schmutz J."/>
            <person name="Shin-I T."/>
            <person name="Toyoda A."/>
            <person name="Bronner-Fraser M."/>
            <person name="Fujiyama A."/>
            <person name="Holland L.Z."/>
            <person name="Holland P.W.H."/>
            <person name="Satoh N."/>
            <person name="Rokhsar D.S."/>
        </authorList>
    </citation>
    <scope>NUCLEOTIDE SEQUENCE [LARGE SCALE GENOMIC DNA]</scope>
    <source>
        <strain evidence="7">S238N-H82</strain>
        <tissue evidence="7">Testes</tissue>
    </source>
</reference>
<dbReference type="SUPFAM" id="SSF52151">
    <property type="entry name" value="FabD/lysophospholipase-like"/>
    <property type="match status" value="1"/>
</dbReference>
<dbReference type="InParanoid" id="C3ZJ45"/>
<dbReference type="InterPro" id="IPR002641">
    <property type="entry name" value="PNPLA_dom"/>
</dbReference>
<feature type="compositionally biased region" description="Basic and acidic residues" evidence="4">
    <location>
        <begin position="355"/>
        <end position="388"/>
    </location>
</feature>
<dbReference type="InterPro" id="IPR052580">
    <property type="entry name" value="Lipid_Hydrolase"/>
</dbReference>
<dbReference type="PANTHER" id="PTHR46394:SF1">
    <property type="entry name" value="PNPLA DOMAIN-CONTAINING PROTEIN"/>
    <property type="match status" value="1"/>
</dbReference>
<evidence type="ECO:0000256" key="2">
    <source>
        <dbReference type="ARBA" id="ARBA00023098"/>
    </source>
</evidence>
<feature type="domain" description="EF-hand" evidence="5">
    <location>
        <begin position="154"/>
        <end position="189"/>
    </location>
</feature>
<dbReference type="GO" id="GO:0005509">
    <property type="term" value="F:calcium ion binding"/>
    <property type="evidence" value="ECO:0007669"/>
    <property type="project" value="InterPro"/>
</dbReference>
<gene>
    <name evidence="7" type="ORF">BRAFLDRAFT_119265</name>
</gene>
<keyword evidence="2" id="KW-0443">Lipid metabolism</keyword>
<protein>
    <recommendedName>
        <fullName evidence="8">Calmodulin</fullName>
    </recommendedName>
</protein>
<dbReference type="InterPro" id="IPR018247">
    <property type="entry name" value="EF_Hand_1_Ca_BS"/>
</dbReference>
<dbReference type="AlphaFoldDB" id="C3ZJ45"/>